<dbReference type="PANTHER" id="PTHR46278:SF2">
    <property type="entry name" value="ASPARTATE-SEMIALDEHYDE DEHYDROGENASE"/>
    <property type="match status" value="1"/>
</dbReference>
<evidence type="ECO:0000256" key="5">
    <source>
        <dbReference type="ARBA" id="ARBA00011738"/>
    </source>
</evidence>
<comment type="pathway">
    <text evidence="3 15">Amino-acid biosynthesis; L-threonine biosynthesis; L-threonine from L-aspartate: step 2/5.</text>
</comment>
<name>A0ABX2V7T6_9BACL</name>
<evidence type="ECO:0000313" key="17">
    <source>
        <dbReference type="EMBL" id="OAN12211.1"/>
    </source>
</evidence>
<evidence type="ECO:0000256" key="4">
    <source>
        <dbReference type="ARBA" id="ARBA00010584"/>
    </source>
</evidence>
<dbReference type="Gene3D" id="3.40.50.720">
    <property type="entry name" value="NAD(P)-binding Rossmann-like Domain"/>
    <property type="match status" value="1"/>
</dbReference>
<dbReference type="InterPro" id="IPR000534">
    <property type="entry name" value="Semialdehyde_DH_NAD-bd"/>
</dbReference>
<dbReference type="CDD" id="cd02316">
    <property type="entry name" value="VcASADH2_like_N"/>
    <property type="match status" value="1"/>
</dbReference>
<evidence type="ECO:0000256" key="7">
    <source>
        <dbReference type="ARBA" id="ARBA00022605"/>
    </source>
</evidence>
<evidence type="ECO:0000256" key="8">
    <source>
        <dbReference type="ARBA" id="ARBA00022697"/>
    </source>
</evidence>
<evidence type="ECO:0000256" key="1">
    <source>
        <dbReference type="ARBA" id="ARBA00005021"/>
    </source>
</evidence>
<comment type="caution">
    <text evidence="15">Lacks conserved residue(s) required for the propagation of feature annotation.</text>
</comment>
<dbReference type="PANTHER" id="PTHR46278">
    <property type="entry name" value="DEHYDROGENASE, PUTATIVE-RELATED"/>
    <property type="match status" value="1"/>
</dbReference>
<evidence type="ECO:0000256" key="2">
    <source>
        <dbReference type="ARBA" id="ARBA00005076"/>
    </source>
</evidence>
<proteinExistence type="inferred from homology"/>
<feature type="binding site" evidence="15">
    <location>
        <position position="227"/>
    </location>
    <ligand>
        <name>substrate</name>
    </ligand>
</feature>
<evidence type="ECO:0000256" key="10">
    <source>
        <dbReference type="ARBA" id="ARBA00022915"/>
    </source>
</evidence>
<dbReference type="PIRSF" id="PIRSF000148">
    <property type="entry name" value="ASA_dh"/>
    <property type="match status" value="1"/>
</dbReference>
<evidence type="ECO:0000256" key="15">
    <source>
        <dbReference type="HAMAP-Rule" id="MF_02121"/>
    </source>
</evidence>
<evidence type="ECO:0000259" key="16">
    <source>
        <dbReference type="SMART" id="SM00859"/>
    </source>
</evidence>
<evidence type="ECO:0000256" key="14">
    <source>
        <dbReference type="ARBA" id="ARBA00047891"/>
    </source>
</evidence>
<feature type="binding site" evidence="15">
    <location>
        <position position="307"/>
    </location>
    <ligand>
        <name>NADP(+)</name>
        <dbReference type="ChEBI" id="CHEBI:58349"/>
    </ligand>
</feature>
<feature type="binding site" evidence="15">
    <location>
        <begin position="10"/>
        <end position="13"/>
    </location>
    <ligand>
        <name>NADP(+)</name>
        <dbReference type="ChEBI" id="CHEBI:58349"/>
    </ligand>
</feature>
<comment type="subunit">
    <text evidence="5 15">Homodimer.</text>
</comment>
<comment type="function">
    <text evidence="15">Catalyzes the NADPH-dependent formation of L-aspartate-semialdehyde (L-ASA) by the reductive dephosphorylation of L-aspartyl-4-phosphate.</text>
</comment>
<dbReference type="NCBIfam" id="NF011456">
    <property type="entry name" value="PRK14874.1"/>
    <property type="match status" value="1"/>
</dbReference>
<dbReference type="InterPro" id="IPR012080">
    <property type="entry name" value="Asp_semialdehyde_DH"/>
</dbReference>
<keyword evidence="10 15" id="KW-0220">Diaminopimelate biosynthesis</keyword>
<keyword evidence="7 15" id="KW-0028">Amino-acid biosynthesis</keyword>
<dbReference type="NCBIfam" id="TIGR01296">
    <property type="entry name" value="asd_B"/>
    <property type="match status" value="1"/>
</dbReference>
<sequence length="330" mass="35601">MYHVAVIGATGAVGQKMLQVLAELDFPVRQISAYASARSAGKTVQFKGQDVTIQALSEQITEDGIDVALFAAGGTISEQYAPLLAAAGTLVVDNSSAFRMQADIPLVVPEVNPQSIGPDDRLIANPNCSTIQSVVALAPLQQFGLQRINYTTYQAVSGSGQKGIEDLARGSRGEEPVNYPHPIHDNILPHIDVFLPDGYTKEEQKMIDETRKIFRLPELPVSATCVRVPVTNAHSVAINVTFEQETTVEAVREALRQAPGVVLVDDVSQNQYPMPLDASGTDDVYVGRIRQDQSLANTFHIWCVADNIRKGAASNAVQVARQALESSIHS</sequence>
<feature type="binding site" evidence="15">
    <location>
        <begin position="157"/>
        <end position="158"/>
    </location>
    <ligand>
        <name>NADP(+)</name>
        <dbReference type="ChEBI" id="CHEBI:58349"/>
    </ligand>
</feature>
<dbReference type="HAMAP" id="MF_02121">
    <property type="entry name" value="ASADH"/>
    <property type="match status" value="1"/>
</dbReference>
<evidence type="ECO:0000256" key="6">
    <source>
        <dbReference type="ARBA" id="ARBA00013120"/>
    </source>
</evidence>
<comment type="pathway">
    <text evidence="1 15">Amino-acid biosynthesis; L-methionine biosynthesis via de novo pathway; L-homoserine from L-aspartate: step 2/3.</text>
</comment>
<dbReference type="RefSeq" id="WP_028106970.1">
    <property type="nucleotide sequence ID" value="NZ_LVVL01000015.1"/>
</dbReference>
<reference evidence="17 18" key="1">
    <citation type="submission" date="2016-03" db="EMBL/GenBank/DDBJ databases">
        <authorList>
            <person name="Cho S.-Y."/>
            <person name="Lim S."/>
            <person name="Kim H."/>
            <person name="Soh E.H."/>
            <person name="Moon J.S."/>
        </authorList>
    </citation>
    <scope>NUCLEOTIDE SEQUENCE [LARGE SCALE GENOMIC DNA]</scope>
    <source>
        <strain evidence="17 18">KCTC 3810</strain>
    </source>
</reference>
<dbReference type="InterPro" id="IPR012280">
    <property type="entry name" value="Semialdhyde_DH_dimer_dom"/>
</dbReference>
<dbReference type="EMBL" id="LVVL01000015">
    <property type="protein sequence ID" value="OAN12211.1"/>
    <property type="molecule type" value="Genomic_DNA"/>
</dbReference>
<feature type="active site" description="Proton acceptor" evidence="15">
    <location>
        <position position="234"/>
    </location>
</feature>
<evidence type="ECO:0000256" key="12">
    <source>
        <dbReference type="ARBA" id="ARBA00023154"/>
    </source>
</evidence>
<dbReference type="InterPro" id="IPR005986">
    <property type="entry name" value="Asp_semialdehyde_DH_beta"/>
</dbReference>
<keyword evidence="9 15" id="KW-0521">NADP</keyword>
<dbReference type="Proteomes" id="UP000078447">
    <property type="component" value="Unassembled WGS sequence"/>
</dbReference>
<keyword evidence="11 15" id="KW-0560">Oxidoreductase</keyword>
<keyword evidence="13 15" id="KW-0486">Methionine biosynthesis</keyword>
<evidence type="ECO:0000313" key="18">
    <source>
        <dbReference type="Proteomes" id="UP000078447"/>
    </source>
</evidence>
<dbReference type="SMART" id="SM00859">
    <property type="entry name" value="Semialdhyde_dh"/>
    <property type="match status" value="1"/>
</dbReference>
<dbReference type="SUPFAM" id="SSF51735">
    <property type="entry name" value="NAD(P)-binding Rossmann-fold domains"/>
    <property type="match status" value="1"/>
</dbReference>
<dbReference type="Gene3D" id="3.30.360.10">
    <property type="entry name" value="Dihydrodipicolinate Reductase, domain 2"/>
    <property type="match status" value="1"/>
</dbReference>
<protein>
    <recommendedName>
        <fullName evidence="6 15">Aspartate-semialdehyde dehydrogenase</fullName>
        <shortName evidence="15">ASA dehydrogenase</shortName>
        <shortName evidence="15">ASADH</shortName>
        <ecNumber evidence="6 15">1.2.1.11</ecNumber>
    </recommendedName>
    <alternativeName>
        <fullName evidence="15">Aspartate-beta-semialdehyde dehydrogenase</fullName>
    </alternativeName>
</protein>
<evidence type="ECO:0000256" key="11">
    <source>
        <dbReference type="ARBA" id="ARBA00023002"/>
    </source>
</evidence>
<evidence type="ECO:0000256" key="13">
    <source>
        <dbReference type="ARBA" id="ARBA00023167"/>
    </source>
</evidence>
<keyword evidence="18" id="KW-1185">Reference proteome</keyword>
<feature type="binding site" evidence="15">
    <location>
        <begin position="38"/>
        <end position="39"/>
    </location>
    <ligand>
        <name>NADP(+)</name>
        <dbReference type="ChEBI" id="CHEBI:58349"/>
    </ligand>
</feature>
<feature type="domain" description="Semialdehyde dehydrogenase NAD-binding" evidence="16">
    <location>
        <begin position="3"/>
        <end position="119"/>
    </location>
</feature>
<gene>
    <name evidence="15" type="primary">asd</name>
    <name evidence="17" type="ORF">A3783_11735</name>
</gene>
<dbReference type="CDD" id="cd18131">
    <property type="entry name" value="ASADH_C_bac_euk_like"/>
    <property type="match status" value="1"/>
</dbReference>
<keyword evidence="12 15" id="KW-0457">Lysine biosynthesis</keyword>
<accession>A0ABX2V7T6</accession>
<comment type="catalytic activity">
    <reaction evidence="14 15">
        <text>L-aspartate 4-semialdehyde + phosphate + NADP(+) = 4-phospho-L-aspartate + NADPH + H(+)</text>
        <dbReference type="Rhea" id="RHEA:24284"/>
        <dbReference type="ChEBI" id="CHEBI:15378"/>
        <dbReference type="ChEBI" id="CHEBI:43474"/>
        <dbReference type="ChEBI" id="CHEBI:57535"/>
        <dbReference type="ChEBI" id="CHEBI:57783"/>
        <dbReference type="ChEBI" id="CHEBI:58349"/>
        <dbReference type="ChEBI" id="CHEBI:537519"/>
        <dbReference type="EC" id="1.2.1.11"/>
    </reaction>
</comment>
<keyword evidence="8 15" id="KW-0791">Threonine biosynthesis</keyword>
<evidence type="ECO:0000256" key="9">
    <source>
        <dbReference type="ARBA" id="ARBA00022857"/>
    </source>
</evidence>
<comment type="pathway">
    <text evidence="2 15">Amino-acid biosynthesis; L-lysine biosynthesis via DAP pathway; (S)-tetrahydrodipicolinate from L-aspartate: step 2/4.</text>
</comment>
<feature type="active site" description="Acyl-thioester intermediate" evidence="15">
    <location>
        <position position="128"/>
    </location>
</feature>
<comment type="similarity">
    <text evidence="4 15">Belongs to the aspartate-semialdehyde dehydrogenase family.</text>
</comment>
<dbReference type="InterPro" id="IPR036291">
    <property type="entry name" value="NAD(P)-bd_dom_sf"/>
</dbReference>
<dbReference type="Pfam" id="PF02774">
    <property type="entry name" value="Semialdhyde_dhC"/>
    <property type="match status" value="1"/>
</dbReference>
<feature type="binding site" evidence="15">
    <location>
        <position position="99"/>
    </location>
    <ligand>
        <name>phosphate</name>
        <dbReference type="ChEBI" id="CHEBI:43474"/>
    </ligand>
</feature>
<dbReference type="SUPFAM" id="SSF55347">
    <property type="entry name" value="Glyceraldehyde-3-phosphate dehydrogenase-like, C-terminal domain"/>
    <property type="match status" value="1"/>
</dbReference>
<feature type="binding site" evidence="15">
    <location>
        <position position="176"/>
    </location>
    <ligand>
        <name>NADP(+)</name>
        <dbReference type="ChEBI" id="CHEBI:58349"/>
    </ligand>
</feature>
<organism evidence="17 18">
    <name type="scientific">Exiguobacterium undae</name>
    <dbReference type="NCBI Taxonomy" id="169177"/>
    <lineage>
        <taxon>Bacteria</taxon>
        <taxon>Bacillati</taxon>
        <taxon>Bacillota</taxon>
        <taxon>Bacilli</taxon>
        <taxon>Bacillales</taxon>
        <taxon>Bacillales Family XII. Incertae Sedis</taxon>
        <taxon>Exiguobacterium</taxon>
    </lineage>
</organism>
<dbReference type="EC" id="1.2.1.11" evidence="6 15"/>
<feature type="binding site" evidence="15">
    <location>
        <position position="154"/>
    </location>
    <ligand>
        <name>substrate</name>
    </ligand>
</feature>
<evidence type="ECO:0000256" key="3">
    <source>
        <dbReference type="ARBA" id="ARBA00005097"/>
    </source>
</evidence>
<dbReference type="Pfam" id="PF01118">
    <property type="entry name" value="Semialdhyde_dh"/>
    <property type="match status" value="1"/>
</dbReference>
<comment type="caution">
    <text evidence="17">The sequence shown here is derived from an EMBL/GenBank/DDBJ whole genome shotgun (WGS) entry which is preliminary data.</text>
</comment>